<feature type="repeat" description="WD" evidence="3">
    <location>
        <begin position="3160"/>
        <end position="3201"/>
    </location>
</feature>
<dbReference type="PROSITE" id="PS50294">
    <property type="entry name" value="WD_REPEATS_REGION"/>
    <property type="match status" value="1"/>
</dbReference>
<reference evidence="7" key="1">
    <citation type="submission" date="2020-06" db="EMBL/GenBank/DDBJ databases">
        <title>WGS assembly of Ceratodon purpureus strain R40.</title>
        <authorList>
            <person name="Carey S.B."/>
            <person name="Jenkins J."/>
            <person name="Shu S."/>
            <person name="Lovell J.T."/>
            <person name="Sreedasyam A."/>
            <person name="Maumus F."/>
            <person name="Tiley G.P."/>
            <person name="Fernandez-Pozo N."/>
            <person name="Barry K."/>
            <person name="Chen C."/>
            <person name="Wang M."/>
            <person name="Lipzen A."/>
            <person name="Daum C."/>
            <person name="Saski C.A."/>
            <person name="Payton A.C."/>
            <person name="Mcbreen J.C."/>
            <person name="Conrad R.E."/>
            <person name="Kollar L.M."/>
            <person name="Olsson S."/>
            <person name="Huttunen S."/>
            <person name="Landis J.B."/>
            <person name="Wickett N.J."/>
            <person name="Johnson M.G."/>
            <person name="Rensing S.A."/>
            <person name="Grimwood J."/>
            <person name="Schmutz J."/>
            <person name="Mcdaniel S.F."/>
        </authorList>
    </citation>
    <scope>NUCLEOTIDE SEQUENCE</scope>
    <source>
        <strain evidence="7">R40</strain>
    </source>
</reference>
<dbReference type="InterPro" id="IPR016024">
    <property type="entry name" value="ARM-type_fold"/>
</dbReference>
<dbReference type="EMBL" id="CM026423">
    <property type="protein sequence ID" value="KAG0585174.1"/>
    <property type="molecule type" value="Genomic_DNA"/>
</dbReference>
<feature type="compositionally biased region" description="Low complexity" evidence="4">
    <location>
        <begin position="297"/>
        <end position="310"/>
    </location>
</feature>
<feature type="region of interest" description="Disordered" evidence="4">
    <location>
        <begin position="291"/>
        <end position="310"/>
    </location>
</feature>
<dbReference type="Pfam" id="PF14844">
    <property type="entry name" value="PH_BEACH"/>
    <property type="match status" value="1"/>
</dbReference>
<dbReference type="SUPFAM" id="SSF81837">
    <property type="entry name" value="BEACH domain"/>
    <property type="match status" value="1"/>
</dbReference>
<name>A0A8T0IN35_CERPU</name>
<dbReference type="InterPro" id="IPR000409">
    <property type="entry name" value="BEACH_dom"/>
</dbReference>
<evidence type="ECO:0000256" key="1">
    <source>
        <dbReference type="ARBA" id="ARBA00022574"/>
    </source>
</evidence>
<dbReference type="InterPro" id="IPR015943">
    <property type="entry name" value="WD40/YVTN_repeat-like_dom_sf"/>
</dbReference>
<evidence type="ECO:0000256" key="3">
    <source>
        <dbReference type="PROSITE-ProRule" id="PRU00221"/>
    </source>
</evidence>
<dbReference type="PANTHER" id="PTHR13743">
    <property type="entry name" value="BEIGE/BEACH-RELATED"/>
    <property type="match status" value="1"/>
</dbReference>
<gene>
    <name evidence="7" type="ORF">KC19_3G264200</name>
</gene>
<dbReference type="OrthoDB" id="26681at2759"/>
<dbReference type="Pfam" id="PF20426">
    <property type="entry name" value="NBCH_WD40"/>
    <property type="match status" value="1"/>
</dbReference>
<sequence>MQLVRGVSALLRRGSPKHSRGDESDGSGESSASPSWPDIQFRNEGDEAFLGSLWQDYQDSFGLEETQKTLEHFLVNFVRTFVKWTPAEDLHRGEVPSQIAESEGSICGDSSKTGCAHGHPTKVVFGLIRELKNVIKIFTDLKMTRDGNPDAWFSEIDMSISLLLTEALNIVTRAPHNQKIFSYFGGLQSLMGLMRAAVVELKGVASLVVSDGNTPDLVTFQLSFLQTLLSNIVSIVANYIDSEDKYGKSSSIVESRAHEPSDDPVKFRRTMHRRSSTDTVLETPISRQISKGLETTGTRSSREASSVSSGTVPLMETGGLNWFVELLKLLRILRLKGVSSDSSLEQLVLHSLQQTLMENTRSQNFFRVIGGLQVLLDGLGTFSSQGDEFDAGVTDMTRKERNIGEPTTPRGKASTDRVSVEFDLQLLSLQVLREAIFRNPVSLQSMREHGGVQKFAQLISWAAFTIPDVSPTKLLSQVNVGKSVRMNLSPQGRLSASVPAQSIVSTSSQQTFQVTSSRDQDSIPSGGIQNSEYVHEFIYEGINLRSWNWRVADLCRILCSILVPVGDAMCFAAGIQGGPDGANNSSIYWEQATRFIIDVLIDVFQAHDGSLNEVNSGTFRLQSTTLQHYVLHVFKKMLEGTPTVVNLFRKDGVWELVFSKWFFYFGFGDPSRFSERGKTTGSNSGPTFESTWKIQKTPSLDVNINVGNPSPQEFALSIFVSSDTEPLRLEVISFLELAATTSGISDNLSECGALMDALQQCSFIPRIVTMLAKSLHRVLQLAPEPTIKSLRTLDATSIITHVMEQQKKASMEALKEDSAGRDEKYGLEESSSANLWQEAMEALSTVFSSFLAASEDAVVDASRNSKAIDALFNLLWDITTRAFAFSHILLLMKLPPTCEQDQDAKLDLCLKYLQSLPRAQVESRNTDISIVFDLLRGMREVLQTDLIYYQALFRDGECFVHIVTLLNKERPAELGSQLSLDVLLTLTRLLQGNEASKGSFRSIVGAGYKRLEFVLIDLHKGKPSRDLLLSLLDMLVDGSFQPCNMVIQNEDVVLLFFNILQRCTKHDQVNGLDTFQLLLEESTANRAACVRAGLLSLLLEWFAREQDVSLIVKFGHLMKMIGGYSISGKDMRSIFALLRSSKDGLRPRHGTLLLQIFQGMLKEQGPAVFFDLSGRDSGIVVTSPLRWPSTRGFSFCVWARVENFPVSSSSKAPEGMMGLFSFLSESGRGCTATISSDQLVVETINTKRQITSLKVQLQTKRWYHICVTHNTQRALNGGNTIKVYIDGVLASSERLRYPKVGEVLTRCTIGASVSITTADGIGFNKMSGRPASAFCGQLGPIYVFDDAMSAEQAKGVFSLGPDYMYSFLPSEVGYVPENISTDSIINEKDGLAFKMVFGYNAQASSGRALFDISPVLEYSPDPVLYDATIMAGTLLCYRHLVQDSVQCVGGIGVFFPLLTQLDQPVSTASAVEGSADDQKHVDGYPIDSHVAVEVIDVLTAVLAGNLANQQYMRNMSGMSILGFLLQSVSPQHLTVNVVAALERLVTTVAKGSGASLATALVKEALVKLHFNPHIWIFTPLTVHRELYVSLIKYFKNDGSLLRSVCCLPRVLDMLRQFYWDKPKRKALGTKPLLHPVTKVVIGERPNRSGISELRQLVLVLAEGVMRERVTLIDVKALVAFLETSEDDVCVKDVLYMILGLLTQKSFVSSFIEHLNTLGGITILLNLIRRPQEVIRLLAFRLLGVMVVAMVDKKVAGSSFLGTSKASAEFQRVERIKVNHVFSVMSECVATFPFSDAVRATVFDILLGEACPKQLSQESSNTEQGNPVAARSLSRAKLTSQISSFFRVPEKPGERVGAFVLPQMLKILFKVLANSEDSMLRLEILKDTLGLLEANPLNSEALTLEPCWQGWLLAALAATLKRSKSTLGDVAEESVWLLGPEEALMRKLFRAFHVYCICTSRNGWLHVERTCNFVHLLAKEGQLSEFHTLHVLLGDLVEAIVEGLPLQASLFTQPCRDNALYLLSLVDELILGEAFDLLPSLAPGSANAEDSGLLSGEYVDLGLSPFKVYSAKSSEDDWERARPELARKGSIGVSRWRFRTSSGDHIDVHNKYHCWRLYDKVWSLLITMNGRGLGSGNIYQTGVSGPTLGQRARGLVESLNIPAAEMAAAVVSSGLGAVGMNPPNKLVDKVFRLRGERCPRIVFRLVVLYLYNADLQSASLCVQHFLALLPSFVSSEVEQNKNRLQLFLWTLLDARVKIGKMDDGARIHVVSRLIQETIDIGKSMLAMSIVEKGKKPESSISESSVHSLLQRDRVVAAVIEEAKHLKFTTTQRAQDVEGLLSELDDANLAESQQKTVLEDQSHVALSSICSVDRARQTAAQLAYDEEQQAISEQWCHLFRYLTDERGPWSTVPFPNDVILHWKLDKMEDPARRRLRLRRNYHFNNEYLHPVTSFSRGPPVDLVNERGSSVELLMGGVRHFLLKGMRGVTEESLSDGEDSQSMSKDLEVSVAGVDADSSRHPQETSRAGDATDEGGTLQEQAHIALPEESGEEEVLLSVSCIMVSAKRKVAGRLEVMQSSLHFYGEFIVEGTGGRSVFNSVGGFNYPDAVSMEKGFNKQKLSGRKDFLEGSESDRCNAMERLDPIQGGLLKGIKRHSRWDLSHVKAVQSTRYLLQHTALEIFFTSSVPPVFFNFPTQRLSKDIGMMIVDLHNGRGSGKSGSRGKEHLIDYVDRRKASELAEDARKQWRRREMSNFDYLVTLNTLAGRSYNDTTQYPVFPWILSDYTSEKLDLGNCASFRDLSKPVGALDQKRFEVFDERFQNFTDPDIPSFYYGSHYSSMGILLFYLLRLEPFTLLHRQLQGGKLDHADRLFHSIESAWNNCLTNSSDVKELIPEFFYLPEFLVNSNEYYLGIKQDGETLADVVLPPWAKDSPELFIQLNREALESEYVSDHIHEWIDLIFGYKQRGRPAVEAANVFYHLTYEGAVDLAAMEDCLERAAIEDQIANFGQTPIQLFRKKHPKRGPAQPIARPLYYAPASITLTSTIPPQSPSSGQKVTKVIFVGLIDGLVVTINKSLSVVVRTWITPALQNFTFSSSQDSYFGIGQEVVLSRKIYGPIVDDVSLSSCCFGTLLVRSSSFLLTCGHWDNSFKVISLDGGDMVQSNSQHKDVVTSLSVAVDGSVVVTGSRDTTVMVWDIKHTSVSTRRLGSIKDSLTEKRRKSDTVVISDKPRHVLCGHDDAITSVAVRVELDIVVSGSKDATCIFHTLRTGRYVRSIKYPNRYPVTNLKVSQHGLVVVYSHGDLSLHVCSINGKWLASFDVKGRLNCMDISHCGHFLVCGGDQGQVLVFKLQTLEVVRRYEGGGVAVTSLTVTPEDCFLVGTHDGALLVFSLEFQYPKKAGFFASIQRHVR</sequence>
<dbReference type="CDD" id="cd01201">
    <property type="entry name" value="PH_BEACH"/>
    <property type="match status" value="1"/>
</dbReference>
<dbReference type="Pfam" id="PF02138">
    <property type="entry name" value="Beach"/>
    <property type="match status" value="1"/>
</dbReference>
<proteinExistence type="predicted"/>
<feature type="compositionally biased region" description="Low complexity" evidence="4">
    <location>
        <begin position="27"/>
        <end position="38"/>
    </location>
</feature>
<dbReference type="SUPFAM" id="SSF50978">
    <property type="entry name" value="WD40 repeat-like"/>
    <property type="match status" value="1"/>
</dbReference>
<dbReference type="Gene3D" id="1.10.1540.10">
    <property type="entry name" value="BEACH domain"/>
    <property type="match status" value="1"/>
</dbReference>
<dbReference type="Pfam" id="PF16057">
    <property type="entry name" value="DUF4800"/>
    <property type="match status" value="1"/>
</dbReference>
<feature type="region of interest" description="Disordered" evidence="4">
    <location>
        <begin position="2489"/>
        <end position="2533"/>
    </location>
</feature>
<feature type="region of interest" description="Disordered" evidence="4">
    <location>
        <begin position="13"/>
        <end position="38"/>
    </location>
</feature>
<evidence type="ECO:0000259" key="6">
    <source>
        <dbReference type="PROSITE" id="PS51783"/>
    </source>
</evidence>
<dbReference type="Pfam" id="PF20425">
    <property type="entry name" value="Neurobeachin"/>
    <property type="match status" value="1"/>
</dbReference>
<dbReference type="Pfam" id="PF13385">
    <property type="entry name" value="Laminin_G_3"/>
    <property type="match status" value="1"/>
</dbReference>
<dbReference type="InterPro" id="IPR019775">
    <property type="entry name" value="WD40_repeat_CS"/>
</dbReference>
<dbReference type="PROSITE" id="PS50082">
    <property type="entry name" value="WD_REPEATS_2"/>
    <property type="match status" value="1"/>
</dbReference>
<dbReference type="Gene3D" id="2.60.120.200">
    <property type="match status" value="1"/>
</dbReference>
<dbReference type="PANTHER" id="PTHR13743:SF112">
    <property type="entry name" value="BEACH DOMAIN-CONTAINING PROTEIN"/>
    <property type="match status" value="1"/>
</dbReference>
<dbReference type="CDD" id="cd06071">
    <property type="entry name" value="Beach"/>
    <property type="match status" value="1"/>
</dbReference>
<feature type="domain" description="BEACH" evidence="5">
    <location>
        <begin position="2729"/>
        <end position="3019"/>
    </location>
</feature>
<dbReference type="InterPro" id="IPR036322">
    <property type="entry name" value="WD40_repeat_dom_sf"/>
</dbReference>
<dbReference type="InterPro" id="IPR013320">
    <property type="entry name" value="ConA-like_dom_sf"/>
</dbReference>
<organism evidence="7 8">
    <name type="scientific">Ceratodon purpureus</name>
    <name type="common">Fire moss</name>
    <name type="synonym">Dicranum purpureum</name>
    <dbReference type="NCBI Taxonomy" id="3225"/>
    <lineage>
        <taxon>Eukaryota</taxon>
        <taxon>Viridiplantae</taxon>
        <taxon>Streptophyta</taxon>
        <taxon>Embryophyta</taxon>
        <taxon>Bryophyta</taxon>
        <taxon>Bryophytina</taxon>
        <taxon>Bryopsida</taxon>
        <taxon>Dicranidae</taxon>
        <taxon>Pseudoditrichales</taxon>
        <taxon>Ditrichaceae</taxon>
        <taxon>Ceratodon</taxon>
    </lineage>
</organism>
<dbReference type="PROSITE" id="PS00678">
    <property type="entry name" value="WD_REPEATS_1"/>
    <property type="match status" value="1"/>
</dbReference>
<dbReference type="InterPro" id="IPR046851">
    <property type="entry name" value="NBCH_WD40"/>
</dbReference>
<dbReference type="InterPro" id="IPR011993">
    <property type="entry name" value="PH-like_dom_sf"/>
</dbReference>
<dbReference type="FunFam" id="1.10.1540.10:FF:000001">
    <property type="entry name" value="neurobeachin isoform X1"/>
    <property type="match status" value="1"/>
</dbReference>
<dbReference type="PROSITE" id="PS50197">
    <property type="entry name" value="BEACH"/>
    <property type="match status" value="1"/>
</dbReference>
<dbReference type="InterPro" id="IPR036372">
    <property type="entry name" value="BEACH_dom_sf"/>
</dbReference>
<dbReference type="Proteomes" id="UP000822688">
    <property type="component" value="Chromosome 3"/>
</dbReference>
<keyword evidence="8" id="KW-1185">Reference proteome</keyword>
<dbReference type="SUPFAM" id="SSF48371">
    <property type="entry name" value="ARM repeat"/>
    <property type="match status" value="1"/>
</dbReference>
<dbReference type="Gene3D" id="2.30.29.30">
    <property type="entry name" value="Pleckstrin-homology domain (PH domain)/Phosphotyrosine-binding domain (PTB)"/>
    <property type="match status" value="1"/>
</dbReference>
<dbReference type="InterPro" id="IPR031570">
    <property type="entry name" value="NBEA/BDCP_DUF4704"/>
</dbReference>
<dbReference type="SMART" id="SM01026">
    <property type="entry name" value="Beach"/>
    <property type="match status" value="1"/>
</dbReference>
<dbReference type="InterPro" id="IPR046852">
    <property type="entry name" value="Neurobeachin_a-sol"/>
</dbReference>
<dbReference type="InterPro" id="IPR050865">
    <property type="entry name" value="BEACH_Domain"/>
</dbReference>
<dbReference type="PROSITE" id="PS51783">
    <property type="entry name" value="PH_BEACH"/>
    <property type="match status" value="1"/>
</dbReference>
<comment type="caution">
    <text evidence="7">The sequence shown here is derived from an EMBL/GenBank/DDBJ whole genome shotgun (WGS) entry which is preliminary data.</text>
</comment>
<dbReference type="Gene3D" id="2.130.10.10">
    <property type="entry name" value="YVTN repeat-like/Quinoprotein amine dehydrogenase"/>
    <property type="match status" value="2"/>
</dbReference>
<keyword evidence="1 3" id="KW-0853">WD repeat</keyword>
<keyword evidence="2" id="KW-0677">Repeat</keyword>
<protein>
    <submittedName>
        <fullName evidence="7">Uncharacterized protein</fullName>
    </submittedName>
</protein>
<feature type="domain" description="BEACH-type PH" evidence="6">
    <location>
        <begin position="2547"/>
        <end position="2705"/>
    </location>
</feature>
<accession>A0A8T0IN35</accession>
<evidence type="ECO:0000256" key="2">
    <source>
        <dbReference type="ARBA" id="ARBA00022737"/>
    </source>
</evidence>
<dbReference type="Pfam" id="PF15787">
    <property type="entry name" value="DUF4704"/>
    <property type="match status" value="1"/>
</dbReference>
<evidence type="ECO:0000259" key="5">
    <source>
        <dbReference type="PROSITE" id="PS50197"/>
    </source>
</evidence>
<evidence type="ECO:0000313" key="7">
    <source>
        <dbReference type="EMBL" id="KAG0585174.1"/>
    </source>
</evidence>
<dbReference type="InterPro" id="IPR001680">
    <property type="entry name" value="WD40_rpt"/>
</dbReference>
<dbReference type="InterPro" id="IPR023362">
    <property type="entry name" value="PH-BEACH_dom"/>
</dbReference>
<dbReference type="SUPFAM" id="SSF50729">
    <property type="entry name" value="PH domain-like"/>
    <property type="match status" value="1"/>
</dbReference>
<evidence type="ECO:0000313" key="8">
    <source>
        <dbReference type="Proteomes" id="UP000822688"/>
    </source>
</evidence>
<dbReference type="SMART" id="SM00320">
    <property type="entry name" value="WD40"/>
    <property type="match status" value="5"/>
</dbReference>
<evidence type="ECO:0000256" key="4">
    <source>
        <dbReference type="SAM" id="MobiDB-lite"/>
    </source>
</evidence>
<dbReference type="SUPFAM" id="SSF49899">
    <property type="entry name" value="Concanavalin A-like lectins/glucanases"/>
    <property type="match status" value="1"/>
</dbReference>